<dbReference type="AlphaFoldDB" id="A0A1I8JRT1"/>
<evidence type="ECO:0000313" key="1">
    <source>
        <dbReference type="Proteomes" id="UP000095280"/>
    </source>
</evidence>
<dbReference type="WBParaSite" id="snap_masked-unitig_38139-processed-gene-0.0-mRNA-1">
    <property type="protein sequence ID" value="snap_masked-unitig_38139-processed-gene-0.0-mRNA-1"/>
    <property type="gene ID" value="snap_masked-unitig_38139-processed-gene-0.0"/>
</dbReference>
<sequence length="79" mass="8672">MRSWIDDIYTTIDNNISWISKVPAGLGVIGLLTASQASVLASQMARSSLASLPAEVRSGQWAFRVRVQRCDWFNRSSAG</sequence>
<evidence type="ECO:0000313" key="2">
    <source>
        <dbReference type="WBParaSite" id="snap_masked-unitig_38139-processed-gene-0.0-mRNA-1"/>
    </source>
</evidence>
<reference evidence="2" key="1">
    <citation type="submission" date="2016-11" db="UniProtKB">
        <authorList>
            <consortium name="WormBaseParasite"/>
        </authorList>
    </citation>
    <scope>IDENTIFICATION</scope>
</reference>
<proteinExistence type="predicted"/>
<organism evidence="1 2">
    <name type="scientific">Macrostomum lignano</name>
    <dbReference type="NCBI Taxonomy" id="282301"/>
    <lineage>
        <taxon>Eukaryota</taxon>
        <taxon>Metazoa</taxon>
        <taxon>Spiralia</taxon>
        <taxon>Lophotrochozoa</taxon>
        <taxon>Platyhelminthes</taxon>
        <taxon>Rhabditophora</taxon>
        <taxon>Macrostomorpha</taxon>
        <taxon>Macrostomida</taxon>
        <taxon>Macrostomidae</taxon>
        <taxon>Macrostomum</taxon>
    </lineage>
</organism>
<accession>A0A1I8JRT1</accession>
<keyword evidence="1" id="KW-1185">Reference proteome</keyword>
<name>A0A1I8JRT1_9PLAT</name>
<dbReference type="Proteomes" id="UP000095280">
    <property type="component" value="Unplaced"/>
</dbReference>
<protein>
    <submittedName>
        <fullName evidence="2">Transposase</fullName>
    </submittedName>
</protein>